<dbReference type="SUPFAM" id="SSF52540">
    <property type="entry name" value="P-loop containing nucleoside triphosphate hydrolases"/>
    <property type="match status" value="1"/>
</dbReference>
<dbReference type="GO" id="GO:0005524">
    <property type="term" value="F:ATP binding"/>
    <property type="evidence" value="ECO:0007669"/>
    <property type="project" value="UniProtKB-KW"/>
</dbReference>
<dbReference type="Pfam" id="PF13245">
    <property type="entry name" value="AAA_19"/>
    <property type="match status" value="1"/>
</dbReference>
<dbReference type="PANTHER" id="PTHR43788:SF6">
    <property type="entry name" value="DNA HELICASE B"/>
    <property type="match status" value="1"/>
</dbReference>
<dbReference type="InterPro" id="IPR029493">
    <property type="entry name" value="RecD2-like_HHH"/>
</dbReference>
<dbReference type="Pfam" id="PF14490">
    <property type="entry name" value="HHH_RecD2"/>
    <property type="match status" value="1"/>
</dbReference>
<dbReference type="Pfam" id="PF13538">
    <property type="entry name" value="UvrD_C_2"/>
    <property type="match status" value="1"/>
</dbReference>
<geneLocation type="plasmid" evidence="6 7">
    <name>unnamed</name>
</geneLocation>
<dbReference type="Gene3D" id="1.10.10.2220">
    <property type="match status" value="1"/>
</dbReference>
<dbReference type="InterPro" id="IPR027417">
    <property type="entry name" value="P-loop_NTPase"/>
</dbReference>
<evidence type="ECO:0000259" key="3">
    <source>
        <dbReference type="Pfam" id="PF13538"/>
    </source>
</evidence>
<evidence type="ECO:0000259" key="5">
    <source>
        <dbReference type="Pfam" id="PF23139"/>
    </source>
</evidence>
<accession>A0A345YIK6</accession>
<reference evidence="6 7" key="1">
    <citation type="submission" date="2018-07" db="EMBL/GenBank/DDBJ databases">
        <title>Genome sequence of Erythrobacter strain YH-07, an antagonistic bacterium isolated from Yellow Sea.</title>
        <authorList>
            <person name="Tang T."/>
            <person name="Liu Q."/>
            <person name="Sun X."/>
        </authorList>
    </citation>
    <scope>NUCLEOTIDE SEQUENCE [LARGE SCALE GENOMIC DNA]</scope>
    <source>
        <strain evidence="6 7">YH-07</strain>
        <plasmid evidence="6 7">unnamed</plasmid>
    </source>
</reference>
<dbReference type="InterPro" id="IPR006345">
    <property type="entry name" value="RecD2"/>
</dbReference>
<gene>
    <name evidence="6" type="ORF">DVR09_14975</name>
</gene>
<dbReference type="Gene3D" id="3.40.50.300">
    <property type="entry name" value="P-loop containing nucleotide triphosphate hydrolases"/>
    <property type="match status" value="2"/>
</dbReference>
<keyword evidence="6" id="KW-0614">Plasmid</keyword>
<feature type="domain" description="ATP-dependent RecD2 DNA helicase-like helix-hairpin-helix" evidence="4">
    <location>
        <begin position="179"/>
        <end position="264"/>
    </location>
</feature>
<feature type="domain" description="ATP-dependent RecD2 DNA helicase OB-fold" evidence="5">
    <location>
        <begin position="37"/>
        <end position="110"/>
    </location>
</feature>
<dbReference type="AlphaFoldDB" id="A0A345YIK6"/>
<dbReference type="KEGG" id="err:DVR09_14975"/>
<evidence type="ECO:0000259" key="4">
    <source>
        <dbReference type="Pfam" id="PF14490"/>
    </source>
</evidence>
<keyword evidence="1" id="KW-0547">Nucleotide-binding</keyword>
<evidence type="ECO:0000313" key="7">
    <source>
        <dbReference type="Proteomes" id="UP000254508"/>
    </source>
</evidence>
<dbReference type="GO" id="GO:0009338">
    <property type="term" value="C:exodeoxyribonuclease V complex"/>
    <property type="evidence" value="ECO:0007669"/>
    <property type="project" value="TreeGrafter"/>
</dbReference>
<dbReference type="GO" id="GO:0017116">
    <property type="term" value="F:single-stranded DNA helicase activity"/>
    <property type="evidence" value="ECO:0007669"/>
    <property type="project" value="TreeGrafter"/>
</dbReference>
<evidence type="ECO:0000256" key="1">
    <source>
        <dbReference type="ARBA" id="ARBA00022741"/>
    </source>
</evidence>
<dbReference type="CDD" id="cd17933">
    <property type="entry name" value="DEXSc_RecD-like"/>
    <property type="match status" value="1"/>
</dbReference>
<dbReference type="GO" id="GO:0006310">
    <property type="term" value="P:DNA recombination"/>
    <property type="evidence" value="ECO:0007669"/>
    <property type="project" value="InterPro"/>
</dbReference>
<feature type="domain" description="UvrD-like helicase C-terminal" evidence="3">
    <location>
        <begin position="689"/>
        <end position="737"/>
    </location>
</feature>
<name>A0A345YIK6_9SPHN</name>
<dbReference type="InterPro" id="IPR050534">
    <property type="entry name" value="Coronavir_polyprotein_1ab"/>
</dbReference>
<dbReference type="NCBIfam" id="TIGR01448">
    <property type="entry name" value="recD_rel"/>
    <property type="match status" value="1"/>
</dbReference>
<keyword evidence="7" id="KW-1185">Reference proteome</keyword>
<dbReference type="InterPro" id="IPR027785">
    <property type="entry name" value="UvrD-like_helicase_C"/>
</dbReference>
<evidence type="ECO:0000256" key="2">
    <source>
        <dbReference type="ARBA" id="ARBA00022840"/>
    </source>
</evidence>
<dbReference type="InterPro" id="IPR055446">
    <property type="entry name" value="RecD2_N_OB"/>
</dbReference>
<dbReference type="Gene3D" id="2.30.30.940">
    <property type="match status" value="1"/>
</dbReference>
<dbReference type="PANTHER" id="PTHR43788">
    <property type="entry name" value="DNA2/NAM7 HELICASE FAMILY MEMBER"/>
    <property type="match status" value="1"/>
</dbReference>
<dbReference type="Pfam" id="PF23139">
    <property type="entry name" value="OB_YrrC"/>
    <property type="match status" value="1"/>
</dbReference>
<keyword evidence="6" id="KW-0347">Helicase</keyword>
<evidence type="ECO:0000313" key="6">
    <source>
        <dbReference type="EMBL" id="AXK43758.1"/>
    </source>
</evidence>
<dbReference type="Proteomes" id="UP000254508">
    <property type="component" value="Plasmid unnamed"/>
</dbReference>
<dbReference type="EMBL" id="CP031358">
    <property type="protein sequence ID" value="AXK43758.1"/>
    <property type="molecule type" value="Genomic_DNA"/>
</dbReference>
<keyword evidence="2" id="KW-0067">ATP-binding</keyword>
<organism evidence="6 7">
    <name type="scientific">Erythrobacter aureus</name>
    <dbReference type="NCBI Taxonomy" id="2182384"/>
    <lineage>
        <taxon>Bacteria</taxon>
        <taxon>Pseudomonadati</taxon>
        <taxon>Pseudomonadota</taxon>
        <taxon>Alphaproteobacteria</taxon>
        <taxon>Sphingomonadales</taxon>
        <taxon>Erythrobacteraceae</taxon>
        <taxon>Erythrobacter/Porphyrobacter group</taxon>
        <taxon>Erythrobacter</taxon>
    </lineage>
</organism>
<dbReference type="OrthoDB" id="98563at2"/>
<sequence length="767" mass="83534">MALARMRLARDHMSRQSQMTAQAQGLPLPLNTGHEASLEGRVTRMIFDAPDGKMRVFQIQLDDASQMTVRQYDNLQPLKKDDQIKAIGKVVEHKRFGRQFQARDVLRRIPSSPEGVAKVLAGKEFKGIGPKMAQRLADSLGSGVISILNQGDPDGLVAGLIGESKANSLLASWASNMQEHAAHATLADLGVGPHIRKKIIETIPDFEAVLQTEPYRIAKEVDGVGFGTADELAKRAGTYQIDSPQRLEMGIQHALDLAALDGHTGLSYTQLLDKACEVLTFGDRKAVTAVLDREIEEGSLLESPNKLIQKPSLARLETRLARFITRLARSTPPPLNPVSVTSALKSLKKDYGVSDEQFGAVSAALKNSLSVLTGGPGTGKTFTIKAIIETFKKLMAERGQQPRVLLMAPTGLAADRMQDSTGYEASTMHMALQFDPETHGFVHNDQNPFPYDLIVADEFSMSDTRMADAVIRAVAGGKTRLIIVGDPDQLPSVDAGRVLHDLILSGICEVTKLTIVRRTGEGSAIALGAERIKNGKLPEFGQPGKSDLVFIEMDDPQAASDRIIEMVSDKIPTNIGHPTEKIQVLSPGKNSTVGVLALNVALQNALNPVEPIKVAGNDNDRVIIRNGHHARMGDRIMCMKTNYNLNIYNGDAGVITDIEVDPERNAFLHNNFGKKDVALERAYWANLDLAYALTVHKSQGSEYDVVVIPMTTSHWVMLKRNLLYTAVTRAKKLCVIVGSKRALQRAIETLDGTSRQTGLLSRIKAAA</sequence>
<dbReference type="CDD" id="cd18809">
    <property type="entry name" value="SF1_C_RecD"/>
    <property type="match status" value="1"/>
</dbReference>
<dbReference type="GO" id="GO:0003677">
    <property type="term" value="F:DNA binding"/>
    <property type="evidence" value="ECO:0007669"/>
    <property type="project" value="InterPro"/>
</dbReference>
<keyword evidence="6" id="KW-0378">Hydrolase</keyword>
<dbReference type="GO" id="GO:0043139">
    <property type="term" value="F:5'-3' DNA helicase activity"/>
    <property type="evidence" value="ECO:0007669"/>
    <property type="project" value="InterPro"/>
</dbReference>
<protein>
    <submittedName>
        <fullName evidence="6">ATP-dependent RecD-like DNA helicase</fullName>
    </submittedName>
</protein>
<proteinExistence type="predicted"/>